<evidence type="ECO:0000313" key="2">
    <source>
        <dbReference type="Proteomes" id="UP000024635"/>
    </source>
</evidence>
<name>A0A016T8R4_9BILA</name>
<organism evidence="1 2">
    <name type="scientific">Ancylostoma ceylanicum</name>
    <dbReference type="NCBI Taxonomy" id="53326"/>
    <lineage>
        <taxon>Eukaryota</taxon>
        <taxon>Metazoa</taxon>
        <taxon>Ecdysozoa</taxon>
        <taxon>Nematoda</taxon>
        <taxon>Chromadorea</taxon>
        <taxon>Rhabditida</taxon>
        <taxon>Rhabditina</taxon>
        <taxon>Rhabditomorpha</taxon>
        <taxon>Strongyloidea</taxon>
        <taxon>Ancylostomatidae</taxon>
        <taxon>Ancylostomatinae</taxon>
        <taxon>Ancylostoma</taxon>
    </lineage>
</organism>
<evidence type="ECO:0000313" key="1">
    <source>
        <dbReference type="EMBL" id="EYB99009.1"/>
    </source>
</evidence>
<sequence length="91" mass="10176">MKLRERSEKCKKRRRCLTCVEGADQCSAVGCACVPPRNPVSGTHCTHLLRQTTHCDSVNWRLGPLKGRGGRDSDPCFPADRSSFLVFFSHL</sequence>
<gene>
    <name evidence="1" type="primary">Acey_s0126.g1352</name>
    <name evidence="1" type="ORF">Y032_0126g1352</name>
</gene>
<comment type="caution">
    <text evidence="1">The sequence shown here is derived from an EMBL/GenBank/DDBJ whole genome shotgun (WGS) entry which is preliminary data.</text>
</comment>
<reference evidence="2" key="1">
    <citation type="journal article" date="2015" name="Nat. Genet.">
        <title>The genome and transcriptome of the zoonotic hookworm Ancylostoma ceylanicum identify infection-specific gene families.</title>
        <authorList>
            <person name="Schwarz E.M."/>
            <person name="Hu Y."/>
            <person name="Antoshechkin I."/>
            <person name="Miller M.M."/>
            <person name="Sternberg P.W."/>
            <person name="Aroian R.V."/>
        </authorList>
    </citation>
    <scope>NUCLEOTIDE SEQUENCE</scope>
    <source>
        <strain evidence="2">HY135</strain>
    </source>
</reference>
<keyword evidence="2" id="KW-1185">Reference proteome</keyword>
<dbReference type="Proteomes" id="UP000024635">
    <property type="component" value="Unassembled WGS sequence"/>
</dbReference>
<dbReference type="AlphaFoldDB" id="A0A016T8R4"/>
<dbReference type="EMBL" id="JARK01001462">
    <property type="protein sequence ID" value="EYB99009.1"/>
    <property type="molecule type" value="Genomic_DNA"/>
</dbReference>
<accession>A0A016T8R4</accession>
<proteinExistence type="predicted"/>
<protein>
    <submittedName>
        <fullName evidence="1">Uncharacterized protein</fullName>
    </submittedName>
</protein>